<feature type="domain" description="WSC" evidence="8">
    <location>
        <begin position="36"/>
        <end position="135"/>
    </location>
</feature>
<comment type="caution">
    <text evidence="9">The sequence shown here is derived from an EMBL/GenBank/DDBJ whole genome shotgun (WGS) entry which is preliminary data.</text>
</comment>
<dbReference type="SMART" id="SM00321">
    <property type="entry name" value="WSC"/>
    <property type="match status" value="1"/>
</dbReference>
<evidence type="ECO:0000256" key="2">
    <source>
        <dbReference type="ARBA" id="ARBA00022692"/>
    </source>
</evidence>
<accession>A0A5J5EHA5</accession>
<name>A0A5J5EHA5_9PEZI</name>
<dbReference type="AlphaFoldDB" id="A0A5J5EHA5"/>
<reference evidence="9 10" key="1">
    <citation type="submission" date="2019-09" db="EMBL/GenBank/DDBJ databases">
        <title>Draft genome of the ectomycorrhizal ascomycete Sphaerosporella brunnea.</title>
        <authorList>
            <consortium name="DOE Joint Genome Institute"/>
            <person name="Benucci G.M."/>
            <person name="Marozzi G."/>
            <person name="Antonielli L."/>
            <person name="Sanchez S."/>
            <person name="Marco P."/>
            <person name="Wang X."/>
            <person name="Falini L.B."/>
            <person name="Barry K."/>
            <person name="Haridas S."/>
            <person name="Lipzen A."/>
            <person name="Labutti K."/>
            <person name="Grigoriev I.V."/>
            <person name="Murat C."/>
            <person name="Martin F."/>
            <person name="Albertini E."/>
            <person name="Donnini D."/>
            <person name="Bonito G."/>
        </authorList>
    </citation>
    <scope>NUCLEOTIDE SEQUENCE [LARGE SCALE GENOMIC DNA]</scope>
    <source>
        <strain evidence="9 10">Sb_GMNB300</strain>
    </source>
</reference>
<feature type="region of interest" description="Disordered" evidence="5">
    <location>
        <begin position="136"/>
        <end position="184"/>
    </location>
</feature>
<evidence type="ECO:0000313" key="10">
    <source>
        <dbReference type="Proteomes" id="UP000326924"/>
    </source>
</evidence>
<evidence type="ECO:0000259" key="8">
    <source>
        <dbReference type="PROSITE" id="PS51212"/>
    </source>
</evidence>
<evidence type="ECO:0000256" key="6">
    <source>
        <dbReference type="SAM" id="Phobius"/>
    </source>
</evidence>
<comment type="subcellular location">
    <subcellularLocation>
        <location evidence="1">Membrane</location>
        <topology evidence="1">Single-pass membrane protein</topology>
    </subcellularLocation>
</comment>
<evidence type="ECO:0000256" key="5">
    <source>
        <dbReference type="SAM" id="MobiDB-lite"/>
    </source>
</evidence>
<keyword evidence="3 6" id="KW-1133">Transmembrane helix</keyword>
<dbReference type="InterPro" id="IPR051694">
    <property type="entry name" value="Immunoregulatory_rcpt-like"/>
</dbReference>
<gene>
    <name evidence="9" type="ORF">FN846DRAFT_409786</name>
</gene>
<evidence type="ECO:0000313" key="9">
    <source>
        <dbReference type="EMBL" id="KAA8894487.1"/>
    </source>
</evidence>
<dbReference type="Proteomes" id="UP000326924">
    <property type="component" value="Unassembled WGS sequence"/>
</dbReference>
<evidence type="ECO:0000256" key="7">
    <source>
        <dbReference type="SAM" id="SignalP"/>
    </source>
</evidence>
<keyword evidence="4 6" id="KW-0472">Membrane</keyword>
<feature type="transmembrane region" description="Helical" evidence="6">
    <location>
        <begin position="188"/>
        <end position="211"/>
    </location>
</feature>
<evidence type="ECO:0000256" key="3">
    <source>
        <dbReference type="ARBA" id="ARBA00022989"/>
    </source>
</evidence>
<feature type="compositionally biased region" description="Low complexity" evidence="5">
    <location>
        <begin position="145"/>
        <end position="181"/>
    </location>
</feature>
<dbReference type="PANTHER" id="PTHR15549">
    <property type="entry name" value="PAIRED IMMUNOGLOBULIN-LIKE TYPE 2 RECEPTOR"/>
    <property type="match status" value="1"/>
</dbReference>
<dbReference type="InterPro" id="IPR002889">
    <property type="entry name" value="WSC_carb-bd"/>
</dbReference>
<feature type="chain" id="PRO_5023925032" description="WSC domain-containing protein" evidence="7">
    <location>
        <begin position="20"/>
        <end position="275"/>
    </location>
</feature>
<dbReference type="InParanoid" id="A0A5J5EHA5"/>
<dbReference type="GO" id="GO:0016020">
    <property type="term" value="C:membrane"/>
    <property type="evidence" value="ECO:0007669"/>
    <property type="project" value="UniProtKB-SubCell"/>
</dbReference>
<evidence type="ECO:0000256" key="1">
    <source>
        <dbReference type="ARBA" id="ARBA00004167"/>
    </source>
</evidence>
<protein>
    <recommendedName>
        <fullName evidence="8">WSC domain-containing protein</fullName>
    </recommendedName>
</protein>
<organism evidence="9 10">
    <name type="scientific">Sphaerosporella brunnea</name>
    <dbReference type="NCBI Taxonomy" id="1250544"/>
    <lineage>
        <taxon>Eukaryota</taxon>
        <taxon>Fungi</taxon>
        <taxon>Dikarya</taxon>
        <taxon>Ascomycota</taxon>
        <taxon>Pezizomycotina</taxon>
        <taxon>Pezizomycetes</taxon>
        <taxon>Pezizales</taxon>
        <taxon>Pyronemataceae</taxon>
        <taxon>Sphaerosporella</taxon>
    </lineage>
</organism>
<keyword evidence="10" id="KW-1185">Reference proteome</keyword>
<keyword evidence="2 6" id="KW-0812">Transmembrane</keyword>
<evidence type="ECO:0000256" key="4">
    <source>
        <dbReference type="ARBA" id="ARBA00023136"/>
    </source>
</evidence>
<keyword evidence="7" id="KW-0732">Signal</keyword>
<dbReference type="CDD" id="cd12087">
    <property type="entry name" value="TM_EGFR-like"/>
    <property type="match status" value="1"/>
</dbReference>
<dbReference type="Pfam" id="PF01822">
    <property type="entry name" value="WSC"/>
    <property type="match status" value="1"/>
</dbReference>
<dbReference type="EMBL" id="VXIS01000336">
    <property type="protein sequence ID" value="KAA8894487.1"/>
    <property type="molecule type" value="Genomic_DNA"/>
</dbReference>
<sequence>MKGLSSLFVLAGLIGAAQTLAAAAAAASAATVASTQPTYVGCYSTSGSMNQSAENEFQSRGSCRSTCVDDAGTNDNGNGYAVMSMTKGTWCYCGNFLPNSVFKVDDSKCKQPCGGFSQETCGSRLGEYFSVYTTGLEQSPDEDPAPSSSSASKSSTSSKESSTSATTSTGSEATTTSADSGNKSVNKAGVAVGAVIGVLAIIGIGVGVFVFMRKRRRQQVEEDYRRSAAVRGFTQKPALDTRLDPVMAQRRDSVGSIADNQDYSRKILRVTNPDG</sequence>
<dbReference type="OrthoDB" id="2019572at2759"/>
<proteinExistence type="predicted"/>
<dbReference type="GO" id="GO:0071944">
    <property type="term" value="C:cell periphery"/>
    <property type="evidence" value="ECO:0007669"/>
    <property type="project" value="UniProtKB-ARBA"/>
</dbReference>
<feature type="signal peptide" evidence="7">
    <location>
        <begin position="1"/>
        <end position="19"/>
    </location>
</feature>
<dbReference type="PROSITE" id="PS51212">
    <property type="entry name" value="WSC"/>
    <property type="match status" value="1"/>
</dbReference>